<evidence type="ECO:0000313" key="3">
    <source>
        <dbReference type="Proteomes" id="UP000014760"/>
    </source>
</evidence>
<name>R7VG39_CAPTE</name>
<evidence type="ECO:0000313" key="2">
    <source>
        <dbReference type="EnsemblMetazoa" id="CapteP228435"/>
    </source>
</evidence>
<dbReference type="SUPFAM" id="SSF101898">
    <property type="entry name" value="NHL repeat"/>
    <property type="match status" value="1"/>
</dbReference>
<reference evidence="1 3" key="2">
    <citation type="journal article" date="2013" name="Nature">
        <title>Insights into bilaterian evolution from three spiralian genomes.</title>
        <authorList>
            <person name="Simakov O."/>
            <person name="Marletaz F."/>
            <person name="Cho S.J."/>
            <person name="Edsinger-Gonzales E."/>
            <person name="Havlak P."/>
            <person name="Hellsten U."/>
            <person name="Kuo D.H."/>
            <person name="Larsson T."/>
            <person name="Lv J."/>
            <person name="Arendt D."/>
            <person name="Savage R."/>
            <person name="Osoegawa K."/>
            <person name="de Jong P."/>
            <person name="Grimwood J."/>
            <person name="Chapman J.A."/>
            <person name="Shapiro H."/>
            <person name="Aerts A."/>
            <person name="Otillar R.P."/>
            <person name="Terry A.Y."/>
            <person name="Boore J.L."/>
            <person name="Grigoriev I.V."/>
            <person name="Lindberg D.R."/>
            <person name="Seaver E.C."/>
            <person name="Weisblat D.A."/>
            <person name="Putnam N.H."/>
            <person name="Rokhsar D.S."/>
        </authorList>
    </citation>
    <scope>NUCLEOTIDE SEQUENCE</scope>
    <source>
        <strain evidence="1 3">I ESC-2004</strain>
    </source>
</reference>
<dbReference type="InterPro" id="IPR011042">
    <property type="entry name" value="6-blade_b-propeller_TolB-like"/>
</dbReference>
<dbReference type="Proteomes" id="UP000014760">
    <property type="component" value="Unassembled WGS sequence"/>
</dbReference>
<dbReference type="Gene3D" id="2.120.10.30">
    <property type="entry name" value="TolB, C-terminal domain"/>
    <property type="match status" value="1"/>
</dbReference>
<reference evidence="2" key="3">
    <citation type="submission" date="2015-06" db="UniProtKB">
        <authorList>
            <consortium name="EnsemblMetazoa"/>
        </authorList>
    </citation>
    <scope>IDENTIFICATION</scope>
</reference>
<accession>R7VG39</accession>
<evidence type="ECO:0000313" key="1">
    <source>
        <dbReference type="EMBL" id="ELU14645.1"/>
    </source>
</evidence>
<sequence length="407" mass="44753">MAKPITRSGNCGDFLDRSSAFKVHQYVAMDTDVLRNGSDSDDSGVSLRLNNDNVAVDLDFDEDLICGICATLRFHFGGLETHTKVDVTLSHGDIVVTEALSITGNTGVLPWRPQQCGEWRVILEPQDTCTFAPGLFKVDVEDNLPVLAFNEKDYWPVASAVDDASHVLYVAYSQHISTFDLNGNFINGLVDLQNGCYYDLLVCRNGQTLVASVSGFTAEDATKRFQEVHVYEMNGSKVDMKHVIGMENLKFSSPVLSIAKKSDEIFCIADTNSISEISADTGQELTRILLTDVGSLSRLAYTDRKYVMTDAASGHVRICETSGKFLSAFESSKSNGLMGLAVDEGGIILTSDCISGFVRAYNSSGHLVWSLDAEFSPLKWPTHIALCGKHMFVCDHGNKCLKKYRYR</sequence>
<dbReference type="HOGENOM" id="CLU_676600_0_0_1"/>
<dbReference type="STRING" id="283909.R7VG39"/>
<proteinExistence type="predicted"/>
<protein>
    <submittedName>
        <fullName evidence="1 2">Uncharacterized protein</fullName>
    </submittedName>
</protein>
<dbReference type="AlphaFoldDB" id="R7VG39"/>
<dbReference type="EnsemblMetazoa" id="CapteT228435">
    <property type="protein sequence ID" value="CapteP228435"/>
    <property type="gene ID" value="CapteG228435"/>
</dbReference>
<dbReference type="EMBL" id="AMQN01018465">
    <property type="status" value="NOT_ANNOTATED_CDS"/>
    <property type="molecule type" value="Genomic_DNA"/>
</dbReference>
<reference evidence="3" key="1">
    <citation type="submission" date="2012-12" db="EMBL/GenBank/DDBJ databases">
        <authorList>
            <person name="Hellsten U."/>
            <person name="Grimwood J."/>
            <person name="Chapman J.A."/>
            <person name="Shapiro H."/>
            <person name="Aerts A."/>
            <person name="Otillar R.P."/>
            <person name="Terry A.Y."/>
            <person name="Boore J.L."/>
            <person name="Simakov O."/>
            <person name="Marletaz F."/>
            <person name="Cho S.-J."/>
            <person name="Edsinger-Gonzales E."/>
            <person name="Havlak P."/>
            <person name="Kuo D.-H."/>
            <person name="Larsson T."/>
            <person name="Lv J."/>
            <person name="Arendt D."/>
            <person name="Savage R."/>
            <person name="Osoegawa K."/>
            <person name="de Jong P."/>
            <person name="Lindberg D.R."/>
            <person name="Seaver E.C."/>
            <person name="Weisblat D.A."/>
            <person name="Putnam N.H."/>
            <person name="Grigoriev I.V."/>
            <person name="Rokhsar D.S."/>
        </authorList>
    </citation>
    <scope>NUCLEOTIDE SEQUENCE</scope>
    <source>
        <strain evidence="3">I ESC-2004</strain>
    </source>
</reference>
<keyword evidence="3" id="KW-1185">Reference proteome</keyword>
<dbReference type="EMBL" id="KB294398">
    <property type="protein sequence ID" value="ELU14645.1"/>
    <property type="molecule type" value="Genomic_DNA"/>
</dbReference>
<gene>
    <name evidence="1" type="ORF">CAPTEDRAFT_228435</name>
</gene>
<organism evidence="1">
    <name type="scientific">Capitella teleta</name>
    <name type="common">Polychaete worm</name>
    <dbReference type="NCBI Taxonomy" id="283909"/>
    <lineage>
        <taxon>Eukaryota</taxon>
        <taxon>Metazoa</taxon>
        <taxon>Spiralia</taxon>
        <taxon>Lophotrochozoa</taxon>
        <taxon>Annelida</taxon>
        <taxon>Polychaeta</taxon>
        <taxon>Sedentaria</taxon>
        <taxon>Scolecida</taxon>
        <taxon>Capitellidae</taxon>
        <taxon>Capitella</taxon>
    </lineage>
</organism>